<dbReference type="OrthoDB" id="2143914at2759"/>
<evidence type="ECO:0000256" key="5">
    <source>
        <dbReference type="SAM" id="MobiDB-lite"/>
    </source>
</evidence>
<dbReference type="InterPro" id="IPR017930">
    <property type="entry name" value="Myb_dom"/>
</dbReference>
<gene>
    <name evidence="6" type="ORF">DCAR_0624671</name>
</gene>
<name>A0A164VZ44_DAUCS</name>
<dbReference type="FunFam" id="1.10.10.60:FF:000381">
    <property type="entry name" value="Transcription factor MYB119"/>
    <property type="match status" value="1"/>
</dbReference>
<dbReference type="PROSITE" id="PS50090">
    <property type="entry name" value="MYB_LIKE"/>
    <property type="match status" value="2"/>
</dbReference>
<dbReference type="PANTHER" id="PTHR45614:SF285">
    <property type="entry name" value="TRANSCRIPTION FACTOR MYB98"/>
    <property type="match status" value="1"/>
</dbReference>
<dbReference type="SMART" id="SM00717">
    <property type="entry name" value="SANT"/>
    <property type="match status" value="2"/>
</dbReference>
<evidence type="ECO:0000256" key="4">
    <source>
        <dbReference type="ARBA" id="ARBA00023242"/>
    </source>
</evidence>
<reference evidence="6" key="1">
    <citation type="journal article" date="2016" name="Nat. Genet.">
        <title>A high-quality carrot genome assembly provides new insights into carotenoid accumulation and asterid genome evolution.</title>
        <authorList>
            <person name="Iorizzo M."/>
            <person name="Ellison S."/>
            <person name="Senalik D."/>
            <person name="Zeng P."/>
            <person name="Satapoomin P."/>
            <person name="Huang J."/>
            <person name="Bowman M."/>
            <person name="Iovene M."/>
            <person name="Sanseverino W."/>
            <person name="Cavagnaro P."/>
            <person name="Yildiz M."/>
            <person name="Macko-Podgorni A."/>
            <person name="Moranska E."/>
            <person name="Grzebelus E."/>
            <person name="Grzebelus D."/>
            <person name="Ashrafi H."/>
            <person name="Zheng Z."/>
            <person name="Cheng S."/>
            <person name="Spooner D."/>
            <person name="Van Deynze A."/>
            <person name="Simon P."/>
        </authorList>
    </citation>
    <scope>NUCLEOTIDE SEQUENCE</scope>
    <source>
        <tissue evidence="6">Leaf</tissue>
    </source>
</reference>
<accession>A0A164VZ44</accession>
<dbReference type="AlphaFoldDB" id="A0A164VZ44"/>
<dbReference type="Pfam" id="PF00249">
    <property type="entry name" value="Myb_DNA-binding"/>
    <property type="match status" value="2"/>
</dbReference>
<dbReference type="InterPro" id="IPR001005">
    <property type="entry name" value="SANT/Myb"/>
</dbReference>
<sequence>MELDTHHKEDHHVYQSILLPGNYIKPEIDNDFSVNIGSSKGFYQDNYQTLDQFSFTGSSSSYNHPNKISSPNVFSDPYDPFIYPSGKSYDIFDQFKPFEENGGSSFVQNSSDLQVGGFVNNPTAGKVDCNASDQRRRLGKMSVMVPDEGSCVTADHKNIPGKYFGKRSDAFTSSSTKPSKNTKKLKSSKGQWTAEEDRLLVDMVKKYGVRKWSHIASMLKGRIGKQCRERWHNHLRPDIKKDLWSEDEDRILIQAHSKVGNKWAEIAKRLPGRTENSIKNHWNATKRRQYSRRKCRTKWPRPSSLLQHYIKSLHLDNTKPTNYRRKSSSINKTPAEVIPKLNIPTTKPPNWSEKAEFCPNFDDDLKELAELNFMENPFEGVSIDDLLEDLPPIKTPPVEDSGIDMNLDSNDQRPTLMQCQVKKDLDLMEMISQINM</sequence>
<dbReference type="Gene3D" id="1.10.10.60">
    <property type="entry name" value="Homeodomain-like"/>
    <property type="match status" value="2"/>
</dbReference>
<dbReference type="GO" id="GO:0000978">
    <property type="term" value="F:RNA polymerase II cis-regulatory region sequence-specific DNA binding"/>
    <property type="evidence" value="ECO:0007669"/>
    <property type="project" value="TreeGrafter"/>
</dbReference>
<dbReference type="Proteomes" id="UP000077755">
    <property type="component" value="Chromosome 6"/>
</dbReference>
<proteinExistence type="predicted"/>
<evidence type="ECO:0000256" key="1">
    <source>
        <dbReference type="ARBA" id="ARBA00004123"/>
    </source>
</evidence>
<protein>
    <submittedName>
        <fullName evidence="6">Uncharacterized protein</fullName>
    </submittedName>
</protein>
<dbReference type="EMBL" id="CP093348">
    <property type="protein sequence ID" value="WOH05257.1"/>
    <property type="molecule type" value="Genomic_DNA"/>
</dbReference>
<dbReference type="SUPFAM" id="SSF46689">
    <property type="entry name" value="Homeodomain-like"/>
    <property type="match status" value="1"/>
</dbReference>
<dbReference type="GO" id="GO:0005634">
    <property type="term" value="C:nucleus"/>
    <property type="evidence" value="ECO:0007669"/>
    <property type="project" value="UniProtKB-SubCell"/>
</dbReference>
<evidence type="ECO:0000313" key="7">
    <source>
        <dbReference type="Proteomes" id="UP000077755"/>
    </source>
</evidence>
<dbReference type="InterPro" id="IPR050560">
    <property type="entry name" value="MYB_TF"/>
</dbReference>
<evidence type="ECO:0000256" key="2">
    <source>
        <dbReference type="ARBA" id="ARBA00022737"/>
    </source>
</evidence>
<feature type="region of interest" description="Disordered" evidence="5">
    <location>
        <begin position="170"/>
        <end position="189"/>
    </location>
</feature>
<reference evidence="6" key="2">
    <citation type="submission" date="2022-03" db="EMBL/GenBank/DDBJ databases">
        <title>Draft title - Genomic analysis of global carrot germplasm unveils the trajectory of domestication and the origin of high carotenoid orange carrot.</title>
        <authorList>
            <person name="Iorizzo M."/>
            <person name="Ellison S."/>
            <person name="Senalik D."/>
            <person name="Macko-Podgorni A."/>
            <person name="Grzebelus D."/>
            <person name="Bostan H."/>
            <person name="Rolling W."/>
            <person name="Curaba J."/>
            <person name="Simon P."/>
        </authorList>
    </citation>
    <scope>NUCLEOTIDE SEQUENCE</scope>
    <source>
        <tissue evidence="6">Leaf</tissue>
    </source>
</reference>
<dbReference type="KEGG" id="dcr:108226141"/>
<dbReference type="OMA" id="MISQINM"/>
<evidence type="ECO:0000313" key="6">
    <source>
        <dbReference type="EMBL" id="WOH05257.1"/>
    </source>
</evidence>
<dbReference type="CDD" id="cd00167">
    <property type="entry name" value="SANT"/>
    <property type="match status" value="2"/>
</dbReference>
<dbReference type="Gramene" id="KZM91065">
    <property type="protein sequence ID" value="KZM91065"/>
    <property type="gene ID" value="DCAR_021570"/>
</dbReference>
<dbReference type="GO" id="GO:0000981">
    <property type="term" value="F:DNA-binding transcription factor activity, RNA polymerase II-specific"/>
    <property type="evidence" value="ECO:0007669"/>
    <property type="project" value="TreeGrafter"/>
</dbReference>
<organism evidence="6 7">
    <name type="scientific">Daucus carota subsp. sativus</name>
    <name type="common">Carrot</name>
    <dbReference type="NCBI Taxonomy" id="79200"/>
    <lineage>
        <taxon>Eukaryota</taxon>
        <taxon>Viridiplantae</taxon>
        <taxon>Streptophyta</taxon>
        <taxon>Embryophyta</taxon>
        <taxon>Tracheophyta</taxon>
        <taxon>Spermatophyta</taxon>
        <taxon>Magnoliopsida</taxon>
        <taxon>eudicotyledons</taxon>
        <taxon>Gunneridae</taxon>
        <taxon>Pentapetalae</taxon>
        <taxon>asterids</taxon>
        <taxon>campanulids</taxon>
        <taxon>Apiales</taxon>
        <taxon>Apiaceae</taxon>
        <taxon>Apioideae</taxon>
        <taxon>Scandiceae</taxon>
        <taxon>Daucinae</taxon>
        <taxon>Daucus</taxon>
        <taxon>Daucus sect. Daucus</taxon>
    </lineage>
</organism>
<keyword evidence="7" id="KW-1185">Reference proteome</keyword>
<dbReference type="PANTHER" id="PTHR45614">
    <property type="entry name" value="MYB PROTEIN-RELATED"/>
    <property type="match status" value="1"/>
</dbReference>
<keyword evidence="4" id="KW-0539">Nucleus</keyword>
<evidence type="ECO:0000256" key="3">
    <source>
        <dbReference type="ARBA" id="ARBA00023125"/>
    </source>
</evidence>
<keyword evidence="2" id="KW-0677">Repeat</keyword>
<comment type="subcellular location">
    <subcellularLocation>
        <location evidence="1">Nucleus</location>
    </subcellularLocation>
</comment>
<dbReference type="FunFam" id="1.10.10.60:FF:000010">
    <property type="entry name" value="Transcriptional activator Myb isoform A"/>
    <property type="match status" value="1"/>
</dbReference>
<dbReference type="InterPro" id="IPR009057">
    <property type="entry name" value="Homeodomain-like_sf"/>
</dbReference>
<keyword evidence="3" id="KW-0238">DNA-binding</keyword>
<dbReference type="PROSITE" id="PS51294">
    <property type="entry name" value="HTH_MYB"/>
    <property type="match status" value="2"/>
</dbReference>